<dbReference type="InterPro" id="IPR003582">
    <property type="entry name" value="ShKT_dom"/>
</dbReference>
<keyword evidence="2" id="KW-1015">Disulfide bond</keyword>
<reference evidence="6" key="1">
    <citation type="submission" date="2023-07" db="EMBL/GenBank/DDBJ databases">
        <authorList>
            <consortium name="CYATHOMIX"/>
        </authorList>
    </citation>
    <scope>NUCLEOTIDE SEQUENCE</scope>
    <source>
        <strain evidence="6">N/A</strain>
    </source>
</reference>
<dbReference type="FunFam" id="1.10.10.1940:FF:000002">
    <property type="entry name" value="PHAryngeal gland Toxin-related"/>
    <property type="match status" value="2"/>
</dbReference>
<protein>
    <recommendedName>
        <fullName evidence="5">ShKT domain-containing protein</fullName>
    </recommendedName>
</protein>
<keyword evidence="1 4" id="KW-0732">Signal</keyword>
<evidence type="ECO:0000256" key="1">
    <source>
        <dbReference type="ARBA" id="ARBA00022729"/>
    </source>
</evidence>
<evidence type="ECO:0000256" key="4">
    <source>
        <dbReference type="SAM" id="SignalP"/>
    </source>
</evidence>
<evidence type="ECO:0000313" key="7">
    <source>
        <dbReference type="Proteomes" id="UP001176961"/>
    </source>
</evidence>
<name>A0AA36GHE0_CYLNA</name>
<dbReference type="FunFam" id="1.10.10.1870:FF:000001">
    <property type="entry name" value="Metalloendopeptidase"/>
    <property type="match status" value="1"/>
</dbReference>
<dbReference type="AlphaFoldDB" id="A0AA36GHE0"/>
<dbReference type="PROSITE" id="PS51670">
    <property type="entry name" value="SHKT"/>
    <property type="match status" value="1"/>
</dbReference>
<evidence type="ECO:0000259" key="5">
    <source>
        <dbReference type="PROSITE" id="PS51670"/>
    </source>
</evidence>
<evidence type="ECO:0000256" key="3">
    <source>
        <dbReference type="PROSITE-ProRule" id="PRU01005"/>
    </source>
</evidence>
<feature type="chain" id="PRO_5041438787" description="ShKT domain-containing protein" evidence="4">
    <location>
        <begin position="17"/>
        <end position="117"/>
    </location>
</feature>
<dbReference type="Proteomes" id="UP001176961">
    <property type="component" value="Unassembled WGS sequence"/>
</dbReference>
<dbReference type="PANTHER" id="PTHR46219:SF5">
    <property type="entry name" value="SHKT DOMAIN-CONTAINING PROTEIN"/>
    <property type="match status" value="1"/>
</dbReference>
<dbReference type="Pfam" id="PF01549">
    <property type="entry name" value="ShK"/>
    <property type="match status" value="2"/>
</dbReference>
<evidence type="ECO:0000256" key="2">
    <source>
        <dbReference type="ARBA" id="ARBA00023157"/>
    </source>
</evidence>
<dbReference type="Gene3D" id="1.10.10.1870">
    <property type="entry name" value="ShTK domain-like"/>
    <property type="match status" value="2"/>
</dbReference>
<feature type="signal peptide" evidence="4">
    <location>
        <begin position="1"/>
        <end position="16"/>
    </location>
</feature>
<accession>A0AA36GHE0</accession>
<comment type="caution">
    <text evidence="6">The sequence shown here is derived from an EMBL/GenBank/DDBJ whole genome shotgun (WGS) entry which is preliminary data.</text>
</comment>
<dbReference type="EMBL" id="CATQJL010000001">
    <property type="protein sequence ID" value="CAJ0591428.1"/>
    <property type="molecule type" value="Genomic_DNA"/>
</dbReference>
<organism evidence="6 7">
    <name type="scientific">Cylicocyclus nassatus</name>
    <name type="common">Nematode worm</name>
    <dbReference type="NCBI Taxonomy" id="53992"/>
    <lineage>
        <taxon>Eukaryota</taxon>
        <taxon>Metazoa</taxon>
        <taxon>Ecdysozoa</taxon>
        <taxon>Nematoda</taxon>
        <taxon>Chromadorea</taxon>
        <taxon>Rhabditida</taxon>
        <taxon>Rhabditina</taxon>
        <taxon>Rhabditomorpha</taxon>
        <taxon>Strongyloidea</taxon>
        <taxon>Strongylidae</taxon>
        <taxon>Cylicocyclus</taxon>
    </lineage>
</organism>
<dbReference type="SMART" id="SM00254">
    <property type="entry name" value="ShKT"/>
    <property type="match status" value="2"/>
</dbReference>
<keyword evidence="7" id="KW-1185">Reference proteome</keyword>
<dbReference type="PANTHER" id="PTHR46219">
    <property type="entry name" value="PROTEIN CBG11138"/>
    <property type="match status" value="1"/>
</dbReference>
<sequence>MLVYLAIVGLLSGVSTSPACFDRVDPRTGATDCHNLAAYCTHPDYQQVMWEQCPLTCGRCPGALPDPGKCFDRVDPRTGASDCPSKATLCTNPAYQQIMWEQCPLTCNKCPGILPNH</sequence>
<evidence type="ECO:0000313" key="6">
    <source>
        <dbReference type="EMBL" id="CAJ0591428.1"/>
    </source>
</evidence>
<proteinExistence type="predicted"/>
<feature type="domain" description="ShKT" evidence="5">
    <location>
        <begin position="70"/>
        <end position="110"/>
    </location>
</feature>
<comment type="caution">
    <text evidence="3">Lacks conserved residue(s) required for the propagation of feature annotation.</text>
</comment>
<gene>
    <name evidence="6" type="ORF">CYNAS_LOCUS3411</name>
</gene>